<evidence type="ECO:0000313" key="4">
    <source>
        <dbReference type="EMBL" id="KAK6148839.1"/>
    </source>
</evidence>
<gene>
    <name evidence="4" type="ORF">DH2020_016364</name>
</gene>
<protein>
    <recommendedName>
        <fullName evidence="3">K Homology domain-containing protein</fullName>
    </recommendedName>
</protein>
<dbReference type="PROSITE" id="PS50084">
    <property type="entry name" value="KH_TYPE_1"/>
    <property type="match status" value="1"/>
</dbReference>
<proteinExistence type="predicted"/>
<dbReference type="InterPro" id="IPR004088">
    <property type="entry name" value="KH_dom_type_1"/>
</dbReference>
<dbReference type="InterPro" id="IPR009097">
    <property type="entry name" value="Cyclic_Pdiesterase"/>
</dbReference>
<dbReference type="Gene3D" id="3.30.1370.10">
    <property type="entry name" value="K Homology domain, type 1"/>
    <property type="match status" value="1"/>
</dbReference>
<comment type="caution">
    <text evidence="4">The sequence shown here is derived from an EMBL/GenBank/DDBJ whole genome shotgun (WGS) entry which is preliminary data.</text>
</comment>
<reference evidence="4 5" key="1">
    <citation type="journal article" date="2021" name="Comput. Struct. Biotechnol. J.">
        <title>De novo genome assembly of the potent medicinal plant Rehmannia glutinosa using nanopore technology.</title>
        <authorList>
            <person name="Ma L."/>
            <person name="Dong C."/>
            <person name="Song C."/>
            <person name="Wang X."/>
            <person name="Zheng X."/>
            <person name="Niu Y."/>
            <person name="Chen S."/>
            <person name="Feng W."/>
        </authorList>
    </citation>
    <scope>NUCLEOTIDE SEQUENCE [LARGE SCALE GENOMIC DNA]</scope>
    <source>
        <strain evidence="4">DH-2019</strain>
    </source>
</reference>
<feature type="region of interest" description="Disordered" evidence="2">
    <location>
        <begin position="33"/>
        <end position="58"/>
    </location>
</feature>
<dbReference type="InterPro" id="IPR036612">
    <property type="entry name" value="KH_dom_type_1_sf"/>
</dbReference>
<dbReference type="PANTHER" id="PTHR13360:SF1">
    <property type="entry name" value="ACTIVATING SIGNAL COINTEGRATOR 1 COMPLEX SUBUNIT 1"/>
    <property type="match status" value="1"/>
</dbReference>
<dbReference type="Pfam" id="PF00013">
    <property type="entry name" value="KH_1"/>
    <property type="match status" value="1"/>
</dbReference>
<dbReference type="InterPro" id="IPR019510">
    <property type="entry name" value="AKAP7-like_phosphoesterase"/>
</dbReference>
<dbReference type="InterPro" id="IPR009210">
    <property type="entry name" value="ASCC1"/>
</dbReference>
<dbReference type="EMBL" id="JABTTQ020000009">
    <property type="protein sequence ID" value="KAK6148839.1"/>
    <property type="molecule type" value="Genomic_DNA"/>
</dbReference>
<feature type="compositionally biased region" description="Basic residues" evidence="2">
    <location>
        <begin position="33"/>
        <end position="52"/>
    </location>
</feature>
<sequence>MTLQQHWQRCGEQLAACEEAAWLRQRRFAQQRHCAARSKQRRDMSRKRRASAKGKGNGRMPLHKYKFCHGFICDLKMDVRKGKKVDIDRKKRGNVTQTWRAVSTQPNFHDGDSEKGKLQSRLEEVHHAISSTVSIPEGESSNPDIFNEPVGPDTCPVIEGSKDDISSDEKLVPPEKHSVSMEVGRSLMRFIKGKGGGTQEEIEEEMGVKIMFSSSKTEDFIIIEGNSAESVTKASEKIQIIIDKAVNSRDLDYSHFVSLPLAIHPGLVDKLVNFQNTILGIAASDKNKNVDSDAGGGTSDEEEEDQQSIKASKVLVELEAEEDDSHVKVNIMSEQHSTKAPLVAELKAEDASTSTKVNLTDIPLVSYRRKEPKAPASETSSSKLKLKESGIDKSIFIKPKTFHLTVLMLKLWNKDRVKTAAEVLQSVSPKVMDALENRPVLIRLKGLDSMRGSLAKARVLYAPVEEIGGEGRLLQVITDAFVEAGLVIEKDVQHKLKLHATVMNASHRKRKKRTRKFDSFDARGIFELYGSEEWGEYPIREVHLSQRFVFDENGYYHCCASVPFPDEMQVD</sequence>
<dbReference type="SUPFAM" id="SSF55144">
    <property type="entry name" value="LigT-like"/>
    <property type="match status" value="1"/>
</dbReference>
<name>A0ABR0WNX8_REHGL</name>
<evidence type="ECO:0000256" key="2">
    <source>
        <dbReference type="SAM" id="MobiDB-lite"/>
    </source>
</evidence>
<keyword evidence="1" id="KW-0694">RNA-binding</keyword>
<dbReference type="PANTHER" id="PTHR13360">
    <property type="entry name" value="ACTIVATING SIGNAL COINTEGRATOR 1 COMPLEX SUBUNIT 1"/>
    <property type="match status" value="1"/>
</dbReference>
<feature type="domain" description="K Homology" evidence="3">
    <location>
        <begin position="175"/>
        <end position="243"/>
    </location>
</feature>
<dbReference type="Pfam" id="PF10469">
    <property type="entry name" value="AKAP7_NLS"/>
    <property type="match status" value="1"/>
</dbReference>
<dbReference type="Gene3D" id="3.90.1140.10">
    <property type="entry name" value="Cyclic phosphodiesterase"/>
    <property type="match status" value="1"/>
</dbReference>
<organism evidence="4 5">
    <name type="scientific">Rehmannia glutinosa</name>
    <name type="common">Chinese foxglove</name>
    <dbReference type="NCBI Taxonomy" id="99300"/>
    <lineage>
        <taxon>Eukaryota</taxon>
        <taxon>Viridiplantae</taxon>
        <taxon>Streptophyta</taxon>
        <taxon>Embryophyta</taxon>
        <taxon>Tracheophyta</taxon>
        <taxon>Spermatophyta</taxon>
        <taxon>Magnoliopsida</taxon>
        <taxon>eudicotyledons</taxon>
        <taxon>Gunneridae</taxon>
        <taxon>Pentapetalae</taxon>
        <taxon>asterids</taxon>
        <taxon>lamiids</taxon>
        <taxon>Lamiales</taxon>
        <taxon>Orobanchaceae</taxon>
        <taxon>Rehmannieae</taxon>
        <taxon>Rehmannia</taxon>
    </lineage>
</organism>
<dbReference type="SMART" id="SM00322">
    <property type="entry name" value="KH"/>
    <property type="match status" value="1"/>
</dbReference>
<dbReference type="Proteomes" id="UP001318860">
    <property type="component" value="Unassembled WGS sequence"/>
</dbReference>
<feature type="region of interest" description="Disordered" evidence="2">
    <location>
        <begin position="287"/>
        <end position="308"/>
    </location>
</feature>
<dbReference type="SUPFAM" id="SSF54791">
    <property type="entry name" value="Eukaryotic type KH-domain (KH-domain type I)"/>
    <property type="match status" value="1"/>
</dbReference>
<evidence type="ECO:0000313" key="5">
    <source>
        <dbReference type="Proteomes" id="UP001318860"/>
    </source>
</evidence>
<dbReference type="InterPro" id="IPR004087">
    <property type="entry name" value="KH_dom"/>
</dbReference>
<keyword evidence="5" id="KW-1185">Reference proteome</keyword>
<evidence type="ECO:0000256" key="1">
    <source>
        <dbReference type="PROSITE-ProRule" id="PRU00117"/>
    </source>
</evidence>
<evidence type="ECO:0000259" key="3">
    <source>
        <dbReference type="SMART" id="SM00322"/>
    </source>
</evidence>
<accession>A0ABR0WNX8</accession>